<proteinExistence type="predicted"/>
<comment type="caution">
    <text evidence="2">The sequence shown here is derived from an EMBL/GenBank/DDBJ whole genome shotgun (WGS) entry which is preliminary data.</text>
</comment>
<reference evidence="2 3" key="1">
    <citation type="submission" date="2020-08" db="EMBL/GenBank/DDBJ databases">
        <title>Sequencing the genomes of 1000 actinobacteria strains.</title>
        <authorList>
            <person name="Klenk H.-P."/>
        </authorList>
    </citation>
    <scope>NUCLEOTIDE SEQUENCE [LARGE SCALE GENOMIC DNA]</scope>
    <source>
        <strain evidence="2 3">DSM 22826</strain>
    </source>
</reference>
<evidence type="ECO:0000256" key="1">
    <source>
        <dbReference type="SAM" id="Phobius"/>
    </source>
</evidence>
<keyword evidence="3" id="KW-1185">Reference proteome</keyword>
<keyword evidence="1" id="KW-0812">Transmembrane</keyword>
<evidence type="ECO:0000313" key="3">
    <source>
        <dbReference type="Proteomes" id="UP000523000"/>
    </source>
</evidence>
<name>A0A839QS76_9MICC</name>
<accession>A0A839QS76</accession>
<feature type="transmembrane region" description="Helical" evidence="1">
    <location>
        <begin position="331"/>
        <end position="352"/>
    </location>
</feature>
<keyword evidence="1" id="KW-0472">Membrane</keyword>
<keyword evidence="1" id="KW-1133">Transmembrane helix</keyword>
<dbReference type="EMBL" id="JACHVS010000002">
    <property type="protein sequence ID" value="MBB2996816.1"/>
    <property type="molecule type" value="Genomic_DNA"/>
</dbReference>
<evidence type="ECO:0000313" key="2">
    <source>
        <dbReference type="EMBL" id="MBB2996816.1"/>
    </source>
</evidence>
<feature type="transmembrane region" description="Helical" evidence="1">
    <location>
        <begin position="70"/>
        <end position="91"/>
    </location>
</feature>
<sequence>MSFPWHMVCGTGIELERERGKTVAPTETDILSRLQQLLAKVLASPAEGPTPEKPVAKSVAERARAKYDILVRWIFSVLAAIGVLIFGSLPFVDLKDVSPIIVVVGLFLAGLGICLVVWAVTKGMEPVDASLGEIKRAFEEIKNAQKDHGHRALAPKRPAWWHASWNSTLELYHILNGDEREAHLGPGVTSVEMLIDRIGELESALLRSDVGWNLDDPMPAWNAESWSGSLVGRQAAWEKLAPDLAAALKRAEEGAAAHATQDASSWTFATSYWQAQYEKLIAANPAETLAPMIAAQDAMDAALKTYLRHRSLILQESAVAQLRGTFRSVRGWLLIGGLLTLIGGITYAFGIANPATIQPPNTSIVVDLKADSGPWKSLSSCQGEKAADIKALAGLLYSERRGSEPANGTFSFIVTDQRCRASQIGMIIEVAPAEGSYDVAVGPAGRRGSTAEAGS</sequence>
<feature type="transmembrane region" description="Helical" evidence="1">
    <location>
        <begin position="97"/>
        <end position="120"/>
    </location>
</feature>
<dbReference type="AlphaFoldDB" id="A0A839QS76"/>
<gene>
    <name evidence="2" type="ORF">E9229_003063</name>
</gene>
<organism evidence="2 3">
    <name type="scientific">Paeniglutamicibacter cryotolerans</name>
    <dbReference type="NCBI Taxonomy" id="670079"/>
    <lineage>
        <taxon>Bacteria</taxon>
        <taxon>Bacillati</taxon>
        <taxon>Actinomycetota</taxon>
        <taxon>Actinomycetes</taxon>
        <taxon>Micrococcales</taxon>
        <taxon>Micrococcaceae</taxon>
        <taxon>Paeniglutamicibacter</taxon>
    </lineage>
</organism>
<dbReference type="RefSeq" id="WP_183512385.1">
    <property type="nucleotide sequence ID" value="NZ_BAABGK010000111.1"/>
</dbReference>
<dbReference type="Proteomes" id="UP000523000">
    <property type="component" value="Unassembled WGS sequence"/>
</dbReference>
<protein>
    <submittedName>
        <fullName evidence="2">Uncharacterized protein</fullName>
    </submittedName>
</protein>